<dbReference type="PROSITE" id="PS50005">
    <property type="entry name" value="TPR"/>
    <property type="match status" value="1"/>
</dbReference>
<proteinExistence type="predicted"/>
<dbReference type="InterPro" id="IPR011990">
    <property type="entry name" value="TPR-like_helical_dom_sf"/>
</dbReference>
<accession>A0A0H3K659</accession>
<evidence type="ECO:0000256" key="1">
    <source>
        <dbReference type="PROSITE-ProRule" id="PRU00339"/>
    </source>
</evidence>
<organism evidence="2 3">
    <name type="scientific">Synechococcus sp. (strain ATCC 27144 / PCC 6301 / SAUG 1402/1)</name>
    <name type="common">Anacystis nidulans</name>
    <dbReference type="NCBI Taxonomy" id="269084"/>
    <lineage>
        <taxon>Bacteria</taxon>
        <taxon>Bacillati</taxon>
        <taxon>Cyanobacteriota</taxon>
        <taxon>Cyanophyceae</taxon>
        <taxon>Synechococcales</taxon>
        <taxon>Synechococcaceae</taxon>
        <taxon>Synechococcus</taxon>
    </lineage>
</organism>
<gene>
    <name evidence="2" type="ordered locus">syc0442_d</name>
</gene>
<reference evidence="2 3" key="1">
    <citation type="journal article" date="2007" name="Photosyn. Res.">
        <title>Complete nucleotide sequence of the freshwater unicellular cyanobacterium Synechococcus elongatus PCC 6301 chromosome: gene content and organization.</title>
        <authorList>
            <person name="Sugita C."/>
            <person name="Ogata K."/>
            <person name="Shikata M."/>
            <person name="Jikuya H."/>
            <person name="Takano J."/>
            <person name="Furumichi M."/>
            <person name="Kanehisa M."/>
            <person name="Omata T."/>
            <person name="Sugiura M."/>
            <person name="Sugita M."/>
        </authorList>
    </citation>
    <scope>NUCLEOTIDE SEQUENCE [LARGE SCALE GENOMIC DNA]</scope>
    <source>
        <strain evidence="3">ATCC 27144 / PCC 6301 / SAUG 1402/1</strain>
    </source>
</reference>
<dbReference type="SUPFAM" id="SSF48452">
    <property type="entry name" value="TPR-like"/>
    <property type="match status" value="1"/>
</dbReference>
<dbReference type="InterPro" id="IPR051082">
    <property type="entry name" value="Pentapeptide-BTB/POZ_domain"/>
</dbReference>
<name>A0A0H3K659_SYNP6</name>
<dbReference type="Gene3D" id="2.160.20.80">
    <property type="entry name" value="E3 ubiquitin-protein ligase SopA"/>
    <property type="match status" value="1"/>
</dbReference>
<dbReference type="SMART" id="SM00028">
    <property type="entry name" value="TPR"/>
    <property type="match status" value="2"/>
</dbReference>
<dbReference type="Pfam" id="PF00805">
    <property type="entry name" value="Pentapeptide"/>
    <property type="match status" value="1"/>
</dbReference>
<dbReference type="SUPFAM" id="SSF141571">
    <property type="entry name" value="Pentapeptide repeat-like"/>
    <property type="match status" value="1"/>
</dbReference>
<evidence type="ECO:0000313" key="3">
    <source>
        <dbReference type="Proteomes" id="UP000001175"/>
    </source>
</evidence>
<dbReference type="eggNOG" id="COG1357">
    <property type="taxonomic scope" value="Bacteria"/>
</dbReference>
<dbReference type="AlphaFoldDB" id="A0A0H3K659"/>
<dbReference type="PANTHER" id="PTHR14136">
    <property type="entry name" value="BTB_POZ DOMAIN-CONTAINING PROTEIN KCTD9"/>
    <property type="match status" value="1"/>
</dbReference>
<dbReference type="InterPro" id="IPR019734">
    <property type="entry name" value="TPR_rpt"/>
</dbReference>
<protein>
    <submittedName>
        <fullName evidence="2">Uncharacterized protein</fullName>
    </submittedName>
</protein>
<dbReference type="KEGG" id="syc:syc0442_d"/>
<dbReference type="Proteomes" id="UP000001175">
    <property type="component" value="Chromosome"/>
</dbReference>
<feature type="repeat" description="TPR" evidence="1">
    <location>
        <begin position="141"/>
        <end position="174"/>
    </location>
</feature>
<dbReference type="Gene3D" id="1.25.40.10">
    <property type="entry name" value="Tetratricopeptide repeat domain"/>
    <property type="match status" value="1"/>
</dbReference>
<sequence length="266" mass="28374">MGTAMRSVAWGLAIALWPIAVWAENPEDLQRLLTTRQCERCDLQDSGLVLARLSGARLTGSNLQRANLSGADLSGADLRQTDLRGASLQRANLAGANLTGARLDGVDLREAWLTEAILTPQQLALAHIQGAQGLDVTALPFERYQAWGIEAIQAGRFERAISYFDLALQRNPKSASTYLSRAIAYQGLGRSEQAIADAQAAEQLYKSQQNPEGEKRSQELRTTIVAAQERVASSGSNGGNGGGSAALAVLTGIVQGVLPFLLGFPF</sequence>
<dbReference type="PANTHER" id="PTHR14136:SF17">
    <property type="entry name" value="BTB_POZ DOMAIN-CONTAINING PROTEIN KCTD9"/>
    <property type="match status" value="1"/>
</dbReference>
<keyword evidence="1" id="KW-0802">TPR repeat</keyword>
<dbReference type="EMBL" id="AP008231">
    <property type="protein sequence ID" value="BAD78632.1"/>
    <property type="molecule type" value="Genomic_DNA"/>
</dbReference>
<dbReference type="InterPro" id="IPR001646">
    <property type="entry name" value="5peptide_repeat"/>
</dbReference>
<evidence type="ECO:0000313" key="2">
    <source>
        <dbReference type="EMBL" id="BAD78632.1"/>
    </source>
</evidence>